<keyword evidence="2" id="KW-1185">Reference proteome</keyword>
<protein>
    <submittedName>
        <fullName evidence="1">Uncharacterized protein</fullName>
    </submittedName>
</protein>
<comment type="caution">
    <text evidence="1">The sequence shown here is derived from an EMBL/GenBank/DDBJ whole genome shotgun (WGS) entry which is preliminary data.</text>
</comment>
<name>A0AAD7E999_9AGAR</name>
<evidence type="ECO:0000313" key="1">
    <source>
        <dbReference type="EMBL" id="KAJ7304693.1"/>
    </source>
</evidence>
<dbReference type="EMBL" id="JARIHO010000100">
    <property type="protein sequence ID" value="KAJ7304693.1"/>
    <property type="molecule type" value="Genomic_DNA"/>
</dbReference>
<dbReference type="AlphaFoldDB" id="A0AAD7E999"/>
<proteinExistence type="predicted"/>
<organism evidence="1 2">
    <name type="scientific">Mycena albidolilacea</name>
    <dbReference type="NCBI Taxonomy" id="1033008"/>
    <lineage>
        <taxon>Eukaryota</taxon>
        <taxon>Fungi</taxon>
        <taxon>Dikarya</taxon>
        <taxon>Basidiomycota</taxon>
        <taxon>Agaricomycotina</taxon>
        <taxon>Agaricomycetes</taxon>
        <taxon>Agaricomycetidae</taxon>
        <taxon>Agaricales</taxon>
        <taxon>Marasmiineae</taxon>
        <taxon>Mycenaceae</taxon>
        <taxon>Mycena</taxon>
    </lineage>
</organism>
<evidence type="ECO:0000313" key="2">
    <source>
        <dbReference type="Proteomes" id="UP001218218"/>
    </source>
</evidence>
<reference evidence="1" key="1">
    <citation type="submission" date="2023-03" db="EMBL/GenBank/DDBJ databases">
        <title>Massive genome expansion in bonnet fungi (Mycena s.s.) driven by repeated elements and novel gene families across ecological guilds.</title>
        <authorList>
            <consortium name="Lawrence Berkeley National Laboratory"/>
            <person name="Harder C.B."/>
            <person name="Miyauchi S."/>
            <person name="Viragh M."/>
            <person name="Kuo A."/>
            <person name="Thoen E."/>
            <person name="Andreopoulos B."/>
            <person name="Lu D."/>
            <person name="Skrede I."/>
            <person name="Drula E."/>
            <person name="Henrissat B."/>
            <person name="Morin E."/>
            <person name="Kohler A."/>
            <person name="Barry K."/>
            <person name="LaButti K."/>
            <person name="Morin E."/>
            <person name="Salamov A."/>
            <person name="Lipzen A."/>
            <person name="Mereny Z."/>
            <person name="Hegedus B."/>
            <person name="Baldrian P."/>
            <person name="Stursova M."/>
            <person name="Weitz H."/>
            <person name="Taylor A."/>
            <person name="Grigoriev I.V."/>
            <person name="Nagy L.G."/>
            <person name="Martin F."/>
            <person name="Kauserud H."/>
        </authorList>
    </citation>
    <scope>NUCLEOTIDE SEQUENCE</scope>
    <source>
        <strain evidence="1">CBHHK002</strain>
    </source>
</reference>
<accession>A0AAD7E999</accession>
<gene>
    <name evidence="1" type="ORF">DFH08DRAFT_903250</name>
</gene>
<sequence length="283" mass="32053">MPFGAPPYDHGVLLCIPIYSPDAGHEDRDTHTGRFFAVVHENFKGVVTSEASLTRTLTKYPGARTFNASTWSEFDRRWTLNCTEYHEHQGETHEVRARHNLRVRQQRRNEEHHFKLVALAEAIRVEEEEEKRVKEEMDYLAATRPPPVPLSPQRARQLFDRVLGAGAGTPPFALWKGLSRPIASVDAEPATMPGPPQTPPSAETLLEEAHRRTSRLQGLPAYSDVQVSREGEAPGLYAVHTGSYNRVFNDRARAVEVLWGTPNAELVFIGDEQRLWQFLDRAQ</sequence>
<dbReference type="Proteomes" id="UP001218218">
    <property type="component" value="Unassembled WGS sequence"/>
</dbReference>